<name>A6JCU3_RAT</name>
<organism evidence="1 2">
    <name type="scientific">Rattus norvegicus</name>
    <name type="common">Rat</name>
    <dbReference type="NCBI Taxonomy" id="10116"/>
    <lineage>
        <taxon>Eukaryota</taxon>
        <taxon>Metazoa</taxon>
        <taxon>Chordata</taxon>
        <taxon>Craniata</taxon>
        <taxon>Vertebrata</taxon>
        <taxon>Euteleostomi</taxon>
        <taxon>Mammalia</taxon>
        <taxon>Eutheria</taxon>
        <taxon>Euarchontoglires</taxon>
        <taxon>Glires</taxon>
        <taxon>Rodentia</taxon>
        <taxon>Myomorpha</taxon>
        <taxon>Muroidea</taxon>
        <taxon>Muridae</taxon>
        <taxon>Murinae</taxon>
        <taxon>Rattus</taxon>
    </lineage>
</organism>
<dbReference type="EMBL" id="CH473981">
    <property type="protein sequence ID" value="EDL89865.1"/>
    <property type="molecule type" value="Genomic_DNA"/>
</dbReference>
<gene>
    <name evidence="1" type="ORF">rCG_56911</name>
</gene>
<proteinExistence type="predicted"/>
<sequence>MNESVCLNEIGRYTCVFLQAITLRTVSWKLMNVNPSCVYMVPCVRMLFVLISVTVLLDSLETAVNSTLMHVPVSHNPSEVYA</sequence>
<reference evidence="2" key="1">
    <citation type="submission" date="2005-09" db="EMBL/GenBank/DDBJ databases">
        <authorList>
            <person name="Mural R.J."/>
            <person name="Li P.W."/>
            <person name="Adams M.D."/>
            <person name="Amanatides P.G."/>
            <person name="Baden-Tillson H."/>
            <person name="Barnstead M."/>
            <person name="Chin S.H."/>
            <person name="Dew I."/>
            <person name="Evans C.A."/>
            <person name="Ferriera S."/>
            <person name="Flanigan M."/>
            <person name="Fosler C."/>
            <person name="Glodek A."/>
            <person name="Gu Z."/>
            <person name="Holt R.A."/>
            <person name="Jennings D."/>
            <person name="Kraft C.L."/>
            <person name="Lu F."/>
            <person name="Nguyen T."/>
            <person name="Nusskern D.R."/>
            <person name="Pfannkoch C.M."/>
            <person name="Sitter C."/>
            <person name="Sutton G.G."/>
            <person name="Venter J.C."/>
            <person name="Wang Z."/>
            <person name="Woodage T."/>
            <person name="Zheng X.H."/>
            <person name="Zhong F."/>
        </authorList>
    </citation>
    <scope>NUCLEOTIDE SEQUENCE [LARGE SCALE GENOMIC DNA]</scope>
    <source>
        <strain>BN</strain>
        <strain evidence="2">Sprague-Dawley</strain>
    </source>
</reference>
<dbReference type="AlphaFoldDB" id="A6JCU3"/>
<accession>A6JCU3</accession>
<evidence type="ECO:0000313" key="1">
    <source>
        <dbReference type="EMBL" id="EDL89865.1"/>
    </source>
</evidence>
<evidence type="ECO:0000313" key="2">
    <source>
        <dbReference type="Proteomes" id="UP000234681"/>
    </source>
</evidence>
<dbReference type="Proteomes" id="UP000234681">
    <property type="component" value="Chromosome 14"/>
</dbReference>
<protein>
    <submittedName>
        <fullName evidence="1">RCG56911</fullName>
    </submittedName>
</protein>